<sequence>MRSRRGQAMVETALGLLVFISILVWGIHLAEIGYLMPKVHEAAAGALWDTTAKQMHVHPNNYSKRTSAISSAGGDATSRYGNFDGRTSAGGGTPRLVFTEADGLQVQCQQDNVGGINTSQARLKPYQAGEGGMSCSATAQIRVLDRFPKEFVNEANSGFFKEKNYPNVSGIPVCAIGLPSGGACGSGKIAILLDDWGLSGAPNEKEDCALQGCTNTGFKELVHPMYRQLGGEGPAAGRAMAMAVVQRGPGDDLESRFRLSYMKGPDSGMTGGDSDPANWMTNVRTGSRHSAYADRQEKWLGGVPPP</sequence>
<dbReference type="AlphaFoldDB" id="A0A085WKE0"/>
<keyword evidence="2" id="KW-1185">Reference proteome</keyword>
<protein>
    <submittedName>
        <fullName evidence="1">Putative pilus biogenesis operon protein</fullName>
    </submittedName>
</protein>
<dbReference type="OrthoDB" id="5497245at2"/>
<organism evidence="1 2">
    <name type="scientific">Hyalangium minutum</name>
    <dbReference type="NCBI Taxonomy" id="394096"/>
    <lineage>
        <taxon>Bacteria</taxon>
        <taxon>Pseudomonadati</taxon>
        <taxon>Myxococcota</taxon>
        <taxon>Myxococcia</taxon>
        <taxon>Myxococcales</taxon>
        <taxon>Cystobacterineae</taxon>
        <taxon>Archangiaceae</taxon>
        <taxon>Hyalangium</taxon>
    </lineage>
</organism>
<comment type="caution">
    <text evidence="1">The sequence shown here is derived from an EMBL/GenBank/DDBJ whole genome shotgun (WGS) entry which is preliminary data.</text>
</comment>
<proteinExistence type="predicted"/>
<evidence type="ECO:0000313" key="2">
    <source>
        <dbReference type="Proteomes" id="UP000028725"/>
    </source>
</evidence>
<accession>A0A085WKE0</accession>
<gene>
    <name evidence="1" type="ORF">DB31_7390</name>
</gene>
<dbReference type="RefSeq" id="WP_052420020.1">
    <property type="nucleotide sequence ID" value="NZ_JMCB01000006.1"/>
</dbReference>
<dbReference type="STRING" id="394096.DB31_7390"/>
<dbReference type="Proteomes" id="UP000028725">
    <property type="component" value="Unassembled WGS sequence"/>
</dbReference>
<evidence type="ECO:0000313" key="1">
    <source>
        <dbReference type="EMBL" id="KFE68153.1"/>
    </source>
</evidence>
<reference evidence="1 2" key="1">
    <citation type="submission" date="2014-04" db="EMBL/GenBank/DDBJ databases">
        <title>Genome assembly of Hyalangium minutum DSM 14724.</title>
        <authorList>
            <person name="Sharma G."/>
            <person name="Subramanian S."/>
        </authorList>
    </citation>
    <scope>NUCLEOTIDE SEQUENCE [LARGE SCALE GENOMIC DNA]</scope>
    <source>
        <strain evidence="1 2">DSM 14724</strain>
    </source>
</reference>
<name>A0A085WKE0_9BACT</name>
<dbReference type="EMBL" id="JMCB01000006">
    <property type="protein sequence ID" value="KFE68153.1"/>
    <property type="molecule type" value="Genomic_DNA"/>
</dbReference>